<dbReference type="Proteomes" id="UP000290875">
    <property type="component" value="Unassembled WGS sequence"/>
</dbReference>
<evidence type="ECO:0000313" key="1">
    <source>
        <dbReference type="EMBL" id="RXW28458.1"/>
    </source>
</evidence>
<reference evidence="1 2" key="1">
    <citation type="submission" date="2018-06" db="EMBL/GenBank/DDBJ databases">
        <title>Carbapenemase-producing Enterobacteriaceae present in wastewater treatment plant effluent and nearby surface waters in the US.</title>
        <authorList>
            <person name="Mathys D.A."/>
            <person name="Mollenkopf D.F."/>
            <person name="Feicht S.M."/>
            <person name="Adams R.J."/>
            <person name="Albers A.L."/>
            <person name="Grooters S.V."/>
            <person name="Stuever D.M."/>
            <person name="Daniels J.B."/>
            <person name="Wittum T.E."/>
        </authorList>
    </citation>
    <scope>NUCLEOTIDE SEQUENCE [LARGE SCALE GENOMIC DNA]</scope>
    <source>
        <strain evidence="1 2">GEO_4_Eff_A</strain>
    </source>
</reference>
<sequence length="78" mass="8873">MNGKKVTIENGVVRQGEFMGYAGKQYYHSGTAEDGSSVFTFDDQNRLYVHWVNDNLTIISVFSPVMPKINEFECRGTF</sequence>
<dbReference type="EMBL" id="QJSL01000012">
    <property type="protein sequence ID" value="RXW28458.1"/>
    <property type="molecule type" value="Genomic_DNA"/>
</dbReference>
<name>A0A4V1Q6B0_ENTCL</name>
<accession>A0A4V1Q6B0</accession>
<evidence type="ECO:0000313" key="2">
    <source>
        <dbReference type="Proteomes" id="UP000290875"/>
    </source>
</evidence>
<proteinExistence type="predicted"/>
<protein>
    <submittedName>
        <fullName evidence="1">Uncharacterized protein</fullName>
    </submittedName>
</protein>
<comment type="caution">
    <text evidence="1">The sequence shown here is derived from an EMBL/GenBank/DDBJ whole genome shotgun (WGS) entry which is preliminary data.</text>
</comment>
<organism evidence="1 2">
    <name type="scientific">Enterobacter cloacae</name>
    <dbReference type="NCBI Taxonomy" id="550"/>
    <lineage>
        <taxon>Bacteria</taxon>
        <taxon>Pseudomonadati</taxon>
        <taxon>Pseudomonadota</taxon>
        <taxon>Gammaproteobacteria</taxon>
        <taxon>Enterobacterales</taxon>
        <taxon>Enterobacteriaceae</taxon>
        <taxon>Enterobacter</taxon>
        <taxon>Enterobacter cloacae complex</taxon>
    </lineage>
</organism>
<dbReference type="AlphaFoldDB" id="A0A4V1Q6B0"/>
<gene>
    <name evidence="1" type="ORF">DM877_14125</name>
</gene>